<dbReference type="SUPFAM" id="SSF53271">
    <property type="entry name" value="PRTase-like"/>
    <property type="match status" value="1"/>
</dbReference>
<dbReference type="KEGG" id="vg:36843216"/>
<dbReference type="EMBL" id="MG011690">
    <property type="protein sequence ID" value="AVK76503.1"/>
    <property type="molecule type" value="Genomic_DNA"/>
</dbReference>
<dbReference type="GO" id="GO:0019856">
    <property type="term" value="P:pyrimidine nucleobase biosynthetic process"/>
    <property type="evidence" value="ECO:0007669"/>
    <property type="project" value="TreeGrafter"/>
</dbReference>
<proteinExistence type="inferred from homology"/>
<comment type="pathway">
    <text evidence="1">Pyrimidine metabolism; UMP biosynthesis via de novo pathway; UMP from orotate: step 1/2.</text>
</comment>
<accession>A0A2U7UDJ6</accession>
<dbReference type="Proteomes" id="UP000249287">
    <property type="component" value="Segment"/>
</dbReference>
<dbReference type="GO" id="GO:0044205">
    <property type="term" value="P:'de novo' UMP biosynthetic process"/>
    <property type="evidence" value="ECO:0007669"/>
    <property type="project" value="UniProtKB-UniPathway"/>
</dbReference>
<evidence type="ECO:0000256" key="4">
    <source>
        <dbReference type="ARBA" id="ARBA00022679"/>
    </source>
</evidence>
<feature type="region of interest" description="Disordered" evidence="6">
    <location>
        <begin position="1"/>
        <end position="25"/>
    </location>
</feature>
<feature type="domain" description="Phosphoribosyltransferase" evidence="7">
    <location>
        <begin position="155"/>
        <end position="242"/>
    </location>
</feature>
<organism evidence="8">
    <name type="scientific">Pandoravirus neocaledonia</name>
    <dbReference type="NCBI Taxonomy" id="2107708"/>
    <lineage>
        <taxon>Viruses</taxon>
        <taxon>Pandoravirus</taxon>
    </lineage>
</organism>
<feature type="compositionally biased region" description="Basic residues" evidence="6">
    <location>
        <begin position="12"/>
        <end position="21"/>
    </location>
</feature>
<evidence type="ECO:0000256" key="2">
    <source>
        <dbReference type="ARBA" id="ARBA00011971"/>
    </source>
</evidence>
<dbReference type="Gene3D" id="3.40.50.2020">
    <property type="match status" value="1"/>
</dbReference>
<name>A0A2U7UDJ6_9VIRU</name>
<dbReference type="GO" id="GO:0004588">
    <property type="term" value="F:orotate phosphoribosyltransferase activity"/>
    <property type="evidence" value="ECO:0007669"/>
    <property type="project" value="UniProtKB-EC"/>
</dbReference>
<protein>
    <recommendedName>
        <fullName evidence="2">orotate phosphoribosyltransferase</fullName>
        <ecNumber evidence="2">2.4.2.10</ecNumber>
    </recommendedName>
</protein>
<gene>
    <name evidence="8" type="ORF">pneo_cds_896</name>
</gene>
<dbReference type="PANTHER" id="PTHR19278">
    <property type="entry name" value="OROTATE PHOSPHORIBOSYLTRANSFERASE"/>
    <property type="match status" value="1"/>
</dbReference>
<reference evidence="8" key="1">
    <citation type="journal article" date="2018" name="Nat. Commun.">
        <title>Diversity and evolution of the emerging Pandoraviridae family.</title>
        <authorList>
            <person name="Legendre M."/>
            <person name="Fabre E."/>
            <person name="Poirot O."/>
            <person name="Jeudy S."/>
            <person name="Lartigue A."/>
            <person name="Alempic J.M."/>
            <person name="Beucher L."/>
            <person name="Philippe N."/>
            <person name="Bertaux L."/>
            <person name="Christo-Foroux E."/>
            <person name="Labadie K."/>
            <person name="Coute Y."/>
            <person name="Abergel C."/>
            <person name="Claverie J.M."/>
        </authorList>
    </citation>
    <scope>NUCLEOTIDE SEQUENCE [LARGE SCALE GENOMIC DNA]</scope>
    <source>
        <strain evidence="8">Neocaledonia</strain>
    </source>
</reference>
<keyword evidence="5" id="KW-0665">Pyrimidine biosynthesis</keyword>
<dbReference type="InterPro" id="IPR029057">
    <property type="entry name" value="PRTase-like"/>
</dbReference>
<evidence type="ECO:0000313" key="8">
    <source>
        <dbReference type="EMBL" id="AVK76503.1"/>
    </source>
</evidence>
<dbReference type="InterPro" id="IPR023031">
    <property type="entry name" value="OPRT"/>
</dbReference>
<evidence type="ECO:0000259" key="7">
    <source>
        <dbReference type="Pfam" id="PF00156"/>
    </source>
</evidence>
<dbReference type="Pfam" id="PF00156">
    <property type="entry name" value="Pribosyltran"/>
    <property type="match status" value="1"/>
</dbReference>
<dbReference type="InterPro" id="IPR000836">
    <property type="entry name" value="PRTase_dom"/>
</dbReference>
<evidence type="ECO:0000256" key="1">
    <source>
        <dbReference type="ARBA" id="ARBA00004889"/>
    </source>
</evidence>
<keyword evidence="3 8" id="KW-0328">Glycosyltransferase</keyword>
<dbReference type="PANTHER" id="PTHR19278:SF9">
    <property type="entry name" value="URIDINE 5'-MONOPHOSPHATE SYNTHASE"/>
    <property type="match status" value="1"/>
</dbReference>
<dbReference type="RefSeq" id="YP_009482506.1">
    <property type="nucleotide sequence ID" value="NC_037666.1"/>
</dbReference>
<evidence type="ECO:0000256" key="6">
    <source>
        <dbReference type="SAM" id="MobiDB-lite"/>
    </source>
</evidence>
<keyword evidence="4 8" id="KW-0808">Transferase</keyword>
<evidence type="ECO:0000256" key="3">
    <source>
        <dbReference type="ARBA" id="ARBA00022676"/>
    </source>
</evidence>
<sequence>MQDNQSRPKGCASKKREHHCARPVPGRHPPSTVFFAISFLLDMDAEPSPQPASLPVQPLASRPDALLCWGGTAPTRKAKAETLTDHLFRVGAIDIRPHDFFVFPRGFTTPAYCDLRLAQSDVAARTYIADRLADAVRVRFLKNDGAVRGGAAAAQAPLTIVGVATGGIAYATSVADRLGLPLAYVRSAPKDHGQERRVEGHLPAGSRCVVIDDVLGSGSAARAAVEALTQHGAVVVGVCAVFSYDFDTLVANVAAAGVPFVRLVDFGLAIERAQANGFIDAAGAATVAAWYASKATWKKPSA</sequence>
<evidence type="ECO:0000256" key="5">
    <source>
        <dbReference type="ARBA" id="ARBA00022975"/>
    </source>
</evidence>
<dbReference type="CDD" id="cd06223">
    <property type="entry name" value="PRTases_typeI"/>
    <property type="match status" value="1"/>
</dbReference>
<dbReference type="UniPathway" id="UPA00070">
    <property type="reaction ID" value="UER00119"/>
</dbReference>
<dbReference type="EC" id="2.4.2.10" evidence="2"/>
<dbReference type="HAMAP" id="MF_01208">
    <property type="entry name" value="PyrE"/>
    <property type="match status" value="1"/>
</dbReference>
<dbReference type="GeneID" id="36843216"/>